<dbReference type="InterPro" id="IPR013320">
    <property type="entry name" value="ConA-like_dom_sf"/>
</dbReference>
<feature type="transmembrane region" description="Helical" evidence="3">
    <location>
        <begin position="174"/>
        <end position="194"/>
    </location>
</feature>
<dbReference type="Proteomes" id="UP000294933">
    <property type="component" value="Unassembled WGS sequence"/>
</dbReference>
<evidence type="ECO:0000259" key="4">
    <source>
        <dbReference type="PROSITE" id="PS51762"/>
    </source>
</evidence>
<evidence type="ECO:0000313" key="6">
    <source>
        <dbReference type="Proteomes" id="UP000294933"/>
    </source>
</evidence>
<dbReference type="InterPro" id="IPR050546">
    <property type="entry name" value="Glycosyl_Hydrlase_16"/>
</dbReference>
<evidence type="ECO:0000313" key="5">
    <source>
        <dbReference type="EMBL" id="TDL23460.1"/>
    </source>
</evidence>
<feature type="compositionally biased region" description="Polar residues" evidence="2">
    <location>
        <begin position="112"/>
        <end position="130"/>
    </location>
</feature>
<keyword evidence="3" id="KW-0812">Transmembrane</keyword>
<dbReference type="STRING" id="50990.A0A4Y7Q9H5"/>
<dbReference type="GO" id="GO:0005975">
    <property type="term" value="P:carbohydrate metabolic process"/>
    <property type="evidence" value="ECO:0007669"/>
    <property type="project" value="InterPro"/>
</dbReference>
<dbReference type="PANTHER" id="PTHR10963">
    <property type="entry name" value="GLYCOSYL HYDROLASE-RELATED"/>
    <property type="match status" value="1"/>
</dbReference>
<feature type="domain" description="GH16" evidence="4">
    <location>
        <begin position="192"/>
        <end position="544"/>
    </location>
</feature>
<evidence type="ECO:0000256" key="2">
    <source>
        <dbReference type="SAM" id="MobiDB-lite"/>
    </source>
</evidence>
<organism evidence="5 6">
    <name type="scientific">Rickenella mellea</name>
    <dbReference type="NCBI Taxonomy" id="50990"/>
    <lineage>
        <taxon>Eukaryota</taxon>
        <taxon>Fungi</taxon>
        <taxon>Dikarya</taxon>
        <taxon>Basidiomycota</taxon>
        <taxon>Agaricomycotina</taxon>
        <taxon>Agaricomycetes</taxon>
        <taxon>Hymenochaetales</taxon>
        <taxon>Rickenellaceae</taxon>
        <taxon>Rickenella</taxon>
    </lineage>
</organism>
<dbReference type="AlphaFoldDB" id="A0A4Y7Q9H5"/>
<comment type="similarity">
    <text evidence="1">Belongs to the glycosyl hydrolase 16 family.</text>
</comment>
<protein>
    <submittedName>
        <fullName evidence="5">Concanavalin A-like lectin/glucanase</fullName>
    </submittedName>
</protein>
<dbReference type="EMBL" id="ML170170">
    <property type="protein sequence ID" value="TDL23460.1"/>
    <property type="molecule type" value="Genomic_DNA"/>
</dbReference>
<reference evidence="5 6" key="1">
    <citation type="submission" date="2018-06" db="EMBL/GenBank/DDBJ databases">
        <title>A transcriptomic atlas of mushroom development highlights an independent origin of complex multicellularity.</title>
        <authorList>
            <consortium name="DOE Joint Genome Institute"/>
            <person name="Krizsan K."/>
            <person name="Almasi E."/>
            <person name="Merenyi Z."/>
            <person name="Sahu N."/>
            <person name="Viragh M."/>
            <person name="Koszo T."/>
            <person name="Mondo S."/>
            <person name="Kiss B."/>
            <person name="Balint B."/>
            <person name="Kues U."/>
            <person name="Barry K."/>
            <person name="Hegedus J.C."/>
            <person name="Henrissat B."/>
            <person name="Johnson J."/>
            <person name="Lipzen A."/>
            <person name="Ohm R."/>
            <person name="Nagy I."/>
            <person name="Pangilinan J."/>
            <person name="Yan J."/>
            <person name="Xiong Y."/>
            <person name="Grigoriev I.V."/>
            <person name="Hibbett D.S."/>
            <person name="Nagy L.G."/>
        </authorList>
    </citation>
    <scope>NUCLEOTIDE SEQUENCE [LARGE SCALE GENOMIC DNA]</scope>
    <source>
        <strain evidence="5 6">SZMC22713</strain>
    </source>
</reference>
<keyword evidence="5" id="KW-0430">Lectin</keyword>
<feature type="region of interest" description="Disordered" evidence="2">
    <location>
        <begin position="23"/>
        <end position="148"/>
    </location>
</feature>
<dbReference type="GO" id="GO:0030246">
    <property type="term" value="F:carbohydrate binding"/>
    <property type="evidence" value="ECO:0007669"/>
    <property type="project" value="UniProtKB-KW"/>
</dbReference>
<proteinExistence type="inferred from homology"/>
<gene>
    <name evidence="5" type="ORF">BD410DRAFT_721271</name>
</gene>
<sequence>MNQSIANSAFSIPQSVVSFSSAYAPSSYVPPSRTPSRPGTARSRSSSVPDLPSAFPPGVSPGGQLPEVDGSGVVLGLGSSGNALRERPRTSIRESFAAPPPKPAYPRHSFARTRNSSAISGSGTSPFTSLRDSKHSRPKSTALNLHGDHGEGKEIDVIDKPWLEKRDLRVRTSWWLTFCLMFLGIAASGVRVYFGRKEVPLMSGNLCLVMDDEFDKGTIDQSIWGHEVDMGGFGNGEFEMTTASTNNSFVQDGILYITPTLTRDVIGSAAIFDGHTFNLTGCTNTNLTACGAVSNVTTRTVINPVQSARINTRNSTSIQYGRVEIRARMPRGDWLWPAIWMLPVDNSYGPWPLSGEMDIVEARGNGLDYPKQGTNYVRASLNWGPLSWLNEVSKTFGFWFDRRKGYDEEFHTYALEWTSDFVRMYVDSRLNRMYDLRFTEPFFNRGNFPPTVFNGTQEIPIPNPWLGASNAAPFDKPFYLIMNVAVGGTNGWFPDGAGDKPWLDGSTNAMYDFANTTDTWYATWPTDLTRRSLAVDYVKMWKQC</sequence>
<dbReference type="SUPFAM" id="SSF49899">
    <property type="entry name" value="Concanavalin A-like lectins/glucanases"/>
    <property type="match status" value="1"/>
</dbReference>
<evidence type="ECO:0000256" key="3">
    <source>
        <dbReference type="SAM" id="Phobius"/>
    </source>
</evidence>
<feature type="compositionally biased region" description="Polar residues" evidence="2">
    <location>
        <begin position="34"/>
        <end position="48"/>
    </location>
</feature>
<dbReference type="PANTHER" id="PTHR10963:SF55">
    <property type="entry name" value="GLYCOSIDE HYDROLASE FAMILY 16 PROTEIN"/>
    <property type="match status" value="1"/>
</dbReference>
<dbReference type="InterPro" id="IPR000757">
    <property type="entry name" value="Beta-glucanase-like"/>
</dbReference>
<dbReference type="VEuPathDB" id="FungiDB:BD410DRAFT_721271"/>
<keyword evidence="6" id="KW-1185">Reference proteome</keyword>
<keyword evidence="3" id="KW-0472">Membrane</keyword>
<dbReference type="OrthoDB" id="4781at2759"/>
<dbReference type="Gene3D" id="2.60.120.200">
    <property type="match status" value="1"/>
</dbReference>
<keyword evidence="3" id="KW-1133">Transmembrane helix</keyword>
<name>A0A4Y7Q9H5_9AGAM</name>
<dbReference type="GO" id="GO:0004553">
    <property type="term" value="F:hydrolase activity, hydrolyzing O-glycosyl compounds"/>
    <property type="evidence" value="ECO:0007669"/>
    <property type="project" value="InterPro"/>
</dbReference>
<accession>A0A4Y7Q9H5</accession>
<evidence type="ECO:0000256" key="1">
    <source>
        <dbReference type="ARBA" id="ARBA00006865"/>
    </source>
</evidence>
<dbReference type="Pfam" id="PF00722">
    <property type="entry name" value="Glyco_hydro_16"/>
    <property type="match status" value="1"/>
</dbReference>
<dbReference type="PROSITE" id="PS51762">
    <property type="entry name" value="GH16_2"/>
    <property type="match status" value="1"/>
</dbReference>